<dbReference type="AlphaFoldDB" id="B4VVS3"/>
<organism evidence="1 2">
    <name type="scientific">Coleofasciculus chthonoplastes PCC 7420</name>
    <dbReference type="NCBI Taxonomy" id="118168"/>
    <lineage>
        <taxon>Bacteria</taxon>
        <taxon>Bacillati</taxon>
        <taxon>Cyanobacteriota</taxon>
        <taxon>Cyanophyceae</taxon>
        <taxon>Coleofasciculales</taxon>
        <taxon>Coleofasciculaceae</taxon>
        <taxon>Coleofasciculus</taxon>
    </lineage>
</organism>
<keyword evidence="2" id="KW-1185">Reference proteome</keyword>
<dbReference type="EMBL" id="DS989855">
    <property type="protein sequence ID" value="EDX73987.1"/>
    <property type="molecule type" value="Genomic_DNA"/>
</dbReference>
<evidence type="ECO:0000313" key="2">
    <source>
        <dbReference type="Proteomes" id="UP000003835"/>
    </source>
</evidence>
<sequence>MILNGGSCRFLFELAIPYAGRPDKIDRLVLLFFAAGRPYMSNMMMSDNS</sequence>
<gene>
    <name evidence="1" type="ORF">MC7420_5867</name>
</gene>
<protein>
    <submittedName>
        <fullName evidence="1">Uncharacterized protein</fullName>
    </submittedName>
</protein>
<reference evidence="1 2" key="1">
    <citation type="submission" date="2008-07" db="EMBL/GenBank/DDBJ databases">
        <authorList>
            <person name="Tandeau de Marsac N."/>
            <person name="Ferriera S."/>
            <person name="Johnson J."/>
            <person name="Kravitz S."/>
            <person name="Beeson K."/>
            <person name="Sutton G."/>
            <person name="Rogers Y.-H."/>
            <person name="Friedman R."/>
            <person name="Frazier M."/>
            <person name="Venter J.C."/>
        </authorList>
    </citation>
    <scope>NUCLEOTIDE SEQUENCE [LARGE SCALE GENOMIC DNA]</scope>
    <source>
        <strain evidence="1 2">PCC 7420</strain>
    </source>
</reference>
<dbReference type="Proteomes" id="UP000003835">
    <property type="component" value="Unassembled WGS sequence"/>
</dbReference>
<evidence type="ECO:0000313" key="1">
    <source>
        <dbReference type="EMBL" id="EDX73987.1"/>
    </source>
</evidence>
<dbReference type="HOGENOM" id="CLU_3166754_0_0_3"/>
<name>B4VVS3_9CYAN</name>
<proteinExistence type="predicted"/>
<accession>B4VVS3</accession>